<evidence type="ECO:0000313" key="1">
    <source>
        <dbReference type="EMBL" id="WXB05079.1"/>
    </source>
</evidence>
<organism evidence="1 2">
    <name type="scientific">Pendulispora rubella</name>
    <dbReference type="NCBI Taxonomy" id="2741070"/>
    <lineage>
        <taxon>Bacteria</taxon>
        <taxon>Pseudomonadati</taxon>
        <taxon>Myxococcota</taxon>
        <taxon>Myxococcia</taxon>
        <taxon>Myxococcales</taxon>
        <taxon>Sorangiineae</taxon>
        <taxon>Pendulisporaceae</taxon>
        <taxon>Pendulispora</taxon>
    </lineage>
</organism>
<dbReference type="SUPFAM" id="SSF56059">
    <property type="entry name" value="Glutathione synthetase ATP-binding domain-like"/>
    <property type="match status" value="1"/>
</dbReference>
<keyword evidence="2" id="KW-1185">Reference proteome</keyword>
<gene>
    <name evidence="1" type="ORF">LVJ94_50325</name>
</gene>
<sequence length="455" mass="50032">MIFAADESVVESQFAQMSSASAQALTQAQARLFEDLASAGLHFEGKSYPVSIRPLLLEPGTAQWLARAAEQLSPIFDFAARLYVEDPDVRKLFPAYRSVEHLIVRLPKHSPLIRVYRLDGLFDETDSFRILETNTEAPGGVIQNGLAARIWSKVPNPLMRNVPHDALFQPFAIDPDLILQEILATHRERVGTLPQRAAVVTFRGSFKNEVARMVEGLNRLGVAAETLDASELRRDGKSLVDRQGRRVDVVYNKLDVRDLIDAPEVSDYLHAIADGVVTSINPLVGQWPLSDKAILALLSDPRTLGRFSAEQQAFCRAHIPWTRVLREDATVSPGGHRVDLLQYVSSHRASLVLKPSNATRGEGLTLGPFTPQSQWDATIATAIASEQPYVVQQYVQGRKVSAVHPADGVVTSLWSGVDAYVYGGNFAGFQARASFDPVMNVGKRGILLPVIVRKG</sequence>
<dbReference type="Proteomes" id="UP001374803">
    <property type="component" value="Chromosome"/>
</dbReference>
<dbReference type="RefSeq" id="WP_394834721.1">
    <property type="nucleotide sequence ID" value="NZ_CP089929.1"/>
</dbReference>
<reference evidence="1" key="1">
    <citation type="submission" date="2021-12" db="EMBL/GenBank/DDBJ databases">
        <title>Discovery of the Pendulisporaceae a myxobacterial family with distinct sporulation behavior and unique specialized metabolism.</title>
        <authorList>
            <person name="Garcia R."/>
            <person name="Popoff A."/>
            <person name="Bader C.D."/>
            <person name="Loehr J."/>
            <person name="Walesch S."/>
            <person name="Walt C."/>
            <person name="Boldt J."/>
            <person name="Bunk B."/>
            <person name="Haeckl F.J.F.P.J."/>
            <person name="Gunesch A.P."/>
            <person name="Birkelbach J."/>
            <person name="Nuebel U."/>
            <person name="Pietschmann T."/>
            <person name="Bach T."/>
            <person name="Mueller R."/>
        </authorList>
    </citation>
    <scope>NUCLEOTIDE SEQUENCE</scope>
    <source>
        <strain evidence="1">MSr11367</strain>
    </source>
</reference>
<dbReference type="EMBL" id="CP089983">
    <property type="protein sequence ID" value="WXB05079.1"/>
    <property type="molecule type" value="Genomic_DNA"/>
</dbReference>
<proteinExistence type="predicted"/>
<accession>A0ABZ2L2A7</accession>
<protein>
    <recommendedName>
        <fullName evidence="3">Glutathione synthase</fullName>
    </recommendedName>
</protein>
<evidence type="ECO:0008006" key="3">
    <source>
        <dbReference type="Google" id="ProtNLM"/>
    </source>
</evidence>
<name>A0ABZ2L2A7_9BACT</name>
<evidence type="ECO:0000313" key="2">
    <source>
        <dbReference type="Proteomes" id="UP001374803"/>
    </source>
</evidence>